<feature type="transmembrane region" description="Helical" evidence="9">
    <location>
        <begin position="74"/>
        <end position="91"/>
    </location>
</feature>
<comment type="catalytic activity">
    <reaction evidence="1">
        <text>ATP + protein L-histidine = ADP + protein N-phospho-L-histidine.</text>
        <dbReference type="EC" id="2.7.13.3"/>
    </reaction>
</comment>
<feature type="transmembrane region" description="Helical" evidence="9">
    <location>
        <begin position="136"/>
        <end position="157"/>
    </location>
</feature>
<evidence type="ECO:0000256" key="6">
    <source>
        <dbReference type="ARBA" id="ARBA00022777"/>
    </source>
</evidence>
<dbReference type="InterPro" id="IPR036890">
    <property type="entry name" value="HATPase_C_sf"/>
</dbReference>
<protein>
    <recommendedName>
        <fullName evidence="2">histidine kinase</fullName>
        <ecNumber evidence="2">2.7.13.3</ecNumber>
    </recommendedName>
</protein>
<keyword evidence="9" id="KW-0812">Transmembrane</keyword>
<feature type="transmembrane region" description="Helical" evidence="9">
    <location>
        <begin position="43"/>
        <end position="62"/>
    </location>
</feature>
<evidence type="ECO:0000256" key="7">
    <source>
        <dbReference type="ARBA" id="ARBA00022840"/>
    </source>
</evidence>
<name>A0ABV8B563_9BACI</name>
<dbReference type="GO" id="GO:0016301">
    <property type="term" value="F:kinase activity"/>
    <property type="evidence" value="ECO:0007669"/>
    <property type="project" value="UniProtKB-KW"/>
</dbReference>
<evidence type="ECO:0000256" key="2">
    <source>
        <dbReference type="ARBA" id="ARBA00012438"/>
    </source>
</evidence>
<evidence type="ECO:0000256" key="5">
    <source>
        <dbReference type="ARBA" id="ARBA00022741"/>
    </source>
</evidence>
<dbReference type="EMBL" id="JBHRZT010000068">
    <property type="protein sequence ID" value="MFC3885040.1"/>
    <property type="molecule type" value="Genomic_DNA"/>
</dbReference>
<evidence type="ECO:0000256" key="9">
    <source>
        <dbReference type="SAM" id="Phobius"/>
    </source>
</evidence>
<evidence type="ECO:0000313" key="12">
    <source>
        <dbReference type="EMBL" id="MFC3885040.1"/>
    </source>
</evidence>
<keyword evidence="8" id="KW-0902">Two-component regulatory system</keyword>
<dbReference type="InterPro" id="IPR011712">
    <property type="entry name" value="Sig_transdc_His_kin_sub3_dim/P"/>
</dbReference>
<gene>
    <name evidence="12" type="ORF">ACFOU2_16825</name>
</gene>
<feature type="transmembrane region" description="Helical" evidence="9">
    <location>
        <begin position="111"/>
        <end position="129"/>
    </location>
</feature>
<sequence length="386" mass="44239">MDKLKSIEKTSLYFEITVCCFRTLLFIYIIVDLWSEKGTVPHFYLHFIWIMAALIVPHFFWLPGRVNKRMHFCFAELLLSGSLAIYLQTINSESYLFALPALIISSLVERRFYWMIIFLVLFPFAGSVTKGMNMETVLGSLFDSLFFPCIGFGFNILTKAYKKTQELNKVIEEQNHTLVQHAKQIEKLTLVEERNRMSRELHDTLGHSFISYIIGLDAVMYLVDSNPELAKKKLEELRMLTTKNLEEIRSTIHEIGDQTDIQLADSFAAIIHEFGHHTNTKVTFNISGEEYFLTHQVRITLLRCLQESLTNAKRHGNAAEVLVCLVFLEGEVQLKIQDGGIGTENIQYGFGLKTMKERIESLNGTFLFSSTVGKGTTIQCCIPYRG</sequence>
<keyword evidence="5" id="KW-0547">Nucleotide-binding</keyword>
<dbReference type="Gene3D" id="1.20.5.1930">
    <property type="match status" value="1"/>
</dbReference>
<organism evidence="12 13">
    <name type="scientific">Bacillus songklensis</name>
    <dbReference type="NCBI Taxonomy" id="1069116"/>
    <lineage>
        <taxon>Bacteria</taxon>
        <taxon>Bacillati</taxon>
        <taxon>Bacillota</taxon>
        <taxon>Bacilli</taxon>
        <taxon>Bacillales</taxon>
        <taxon>Bacillaceae</taxon>
        <taxon>Bacillus</taxon>
    </lineage>
</organism>
<evidence type="ECO:0000256" key="1">
    <source>
        <dbReference type="ARBA" id="ARBA00000085"/>
    </source>
</evidence>
<keyword evidence="9" id="KW-0472">Membrane</keyword>
<dbReference type="Pfam" id="PF07730">
    <property type="entry name" value="HisKA_3"/>
    <property type="match status" value="1"/>
</dbReference>
<keyword evidence="6 12" id="KW-0418">Kinase</keyword>
<dbReference type="EC" id="2.7.13.3" evidence="2"/>
<keyword evidence="13" id="KW-1185">Reference proteome</keyword>
<keyword evidence="7" id="KW-0067">ATP-binding</keyword>
<comment type="caution">
    <text evidence="12">The sequence shown here is derived from an EMBL/GenBank/DDBJ whole genome shotgun (WGS) entry which is preliminary data.</text>
</comment>
<dbReference type="Gene3D" id="3.30.565.10">
    <property type="entry name" value="Histidine kinase-like ATPase, C-terminal domain"/>
    <property type="match status" value="1"/>
</dbReference>
<evidence type="ECO:0000313" key="13">
    <source>
        <dbReference type="Proteomes" id="UP001595752"/>
    </source>
</evidence>
<evidence type="ECO:0000256" key="8">
    <source>
        <dbReference type="ARBA" id="ARBA00023012"/>
    </source>
</evidence>
<accession>A0ABV8B563</accession>
<keyword evidence="4" id="KW-0808">Transferase</keyword>
<dbReference type="InterPro" id="IPR050482">
    <property type="entry name" value="Sensor_HK_TwoCompSys"/>
</dbReference>
<keyword evidence="9" id="KW-1133">Transmembrane helix</keyword>
<keyword evidence="3" id="KW-0597">Phosphoprotein</keyword>
<proteinExistence type="predicted"/>
<dbReference type="InterPro" id="IPR003594">
    <property type="entry name" value="HATPase_dom"/>
</dbReference>
<dbReference type="SUPFAM" id="SSF55874">
    <property type="entry name" value="ATPase domain of HSP90 chaperone/DNA topoisomerase II/histidine kinase"/>
    <property type="match status" value="1"/>
</dbReference>
<evidence type="ECO:0000259" key="10">
    <source>
        <dbReference type="Pfam" id="PF02518"/>
    </source>
</evidence>
<dbReference type="CDD" id="cd16917">
    <property type="entry name" value="HATPase_UhpB-NarQ-NarX-like"/>
    <property type="match status" value="1"/>
</dbReference>
<reference evidence="13" key="1">
    <citation type="journal article" date="2019" name="Int. J. Syst. Evol. Microbiol.">
        <title>The Global Catalogue of Microorganisms (GCM) 10K type strain sequencing project: providing services to taxonomists for standard genome sequencing and annotation.</title>
        <authorList>
            <consortium name="The Broad Institute Genomics Platform"/>
            <consortium name="The Broad Institute Genome Sequencing Center for Infectious Disease"/>
            <person name="Wu L."/>
            <person name="Ma J."/>
        </authorList>
    </citation>
    <scope>NUCLEOTIDE SEQUENCE [LARGE SCALE GENOMIC DNA]</scope>
    <source>
        <strain evidence="13">CCUG 61889</strain>
    </source>
</reference>
<evidence type="ECO:0000256" key="3">
    <source>
        <dbReference type="ARBA" id="ARBA00022553"/>
    </source>
</evidence>
<evidence type="ECO:0000259" key="11">
    <source>
        <dbReference type="Pfam" id="PF07730"/>
    </source>
</evidence>
<dbReference type="RefSeq" id="WP_377917082.1">
    <property type="nucleotide sequence ID" value="NZ_JBHRZT010000068.1"/>
</dbReference>
<dbReference type="Pfam" id="PF02518">
    <property type="entry name" value="HATPase_c"/>
    <property type="match status" value="1"/>
</dbReference>
<feature type="domain" description="Signal transduction histidine kinase subgroup 3 dimerisation and phosphoacceptor" evidence="11">
    <location>
        <begin position="193"/>
        <end position="255"/>
    </location>
</feature>
<dbReference type="PANTHER" id="PTHR24421">
    <property type="entry name" value="NITRATE/NITRITE SENSOR PROTEIN NARX-RELATED"/>
    <property type="match status" value="1"/>
</dbReference>
<feature type="transmembrane region" description="Helical" evidence="9">
    <location>
        <begin position="12"/>
        <end position="31"/>
    </location>
</feature>
<evidence type="ECO:0000256" key="4">
    <source>
        <dbReference type="ARBA" id="ARBA00022679"/>
    </source>
</evidence>
<dbReference type="Proteomes" id="UP001595752">
    <property type="component" value="Unassembled WGS sequence"/>
</dbReference>
<dbReference type="PANTHER" id="PTHR24421:SF10">
    <property type="entry name" value="NITRATE_NITRITE SENSOR PROTEIN NARQ"/>
    <property type="match status" value="1"/>
</dbReference>
<feature type="domain" description="Histidine kinase/HSP90-like ATPase" evidence="10">
    <location>
        <begin position="298"/>
        <end position="384"/>
    </location>
</feature>